<dbReference type="InterPro" id="IPR032581">
    <property type="entry name" value="DUF4917"/>
</dbReference>
<sequence>MPYRIHNWADIAKDYKEGSLLLGNGASIAIDNRFNYSSIIEYARNKKYLTEDIHKLFEFYKTKDFELVLRLVWQASNVNQALQIPDKKTNDAYNRVRSCLIKSVRDIHPEHNEISKELPAIYKFIKNFKTVISLNHDLIVYWALVYGNEQKDTHQFKDCYINSFFEEDWSKLKEPIYGYKSTTLVFYPHGTLYLSRNNVEHEIKLKAFNDGPGLLQSILKEWEEKRTVPLFVCEGTSEQKINSIKNSMYLNTVYREVLTSLGPCLVIYGWSLSSQDEHILMRIKLSERKLEKVAVSVHDNDQEYSNRVYNKIHEILGG</sequence>
<proteinExistence type="predicted"/>
<dbReference type="Pfam" id="PF16263">
    <property type="entry name" value="DUF4917"/>
    <property type="match status" value="1"/>
</dbReference>
<evidence type="ECO:0008006" key="2">
    <source>
        <dbReference type="Google" id="ProtNLM"/>
    </source>
</evidence>
<dbReference type="EMBL" id="FR904240">
    <property type="protein sequence ID" value="CDG48984.1"/>
    <property type="molecule type" value="Genomic_DNA"/>
</dbReference>
<gene>
    <name evidence="1" type="ORF">SCTVLC_2341</name>
</gene>
<organism evidence="1">
    <name type="scientific">Serratia symbiotica SCt-VLC</name>
    <dbReference type="NCBI Taxonomy" id="1347341"/>
    <lineage>
        <taxon>Bacteria</taxon>
        <taxon>Pseudomonadati</taxon>
        <taxon>Pseudomonadota</taxon>
        <taxon>Gammaproteobacteria</taxon>
        <taxon>Enterobacterales</taxon>
        <taxon>Yersiniaceae</taxon>
        <taxon>Serratia</taxon>
        <taxon>Serratia symbiotica</taxon>
    </lineage>
</organism>
<dbReference type="AlphaFoldDB" id="A0A068RCU8"/>
<protein>
    <recommendedName>
        <fullName evidence="2">DUF4917 domain-containing protein</fullName>
    </recommendedName>
</protein>
<evidence type="ECO:0000313" key="1">
    <source>
        <dbReference type="EMBL" id="CDG48984.1"/>
    </source>
</evidence>
<dbReference type="RefSeq" id="WP_433915356.1">
    <property type="nucleotide sequence ID" value="NZ_FR904240.1"/>
</dbReference>
<reference evidence="1" key="1">
    <citation type="submission" date="2013-06" db="EMBL/GenBank/DDBJ databases">
        <authorList>
            <person name="Mazano-Marin A."/>
        </authorList>
    </citation>
    <scope>NUCLEOTIDE SEQUENCE</scope>
    <source>
        <strain evidence="1">SCt-VLC</strain>
    </source>
</reference>
<reference evidence="1" key="2">
    <citation type="journal article" date="2014" name="Genome Biol. Evol.">
        <title>Settling down: the genome of Serratia symbiotica from the aphid Cinara tujafilina zooms in on the process of accommodation to a cooperative intracellular life.</title>
        <authorList>
            <person name="Manzano-Marin A."/>
            <person name="Latorre A."/>
        </authorList>
    </citation>
    <scope>NUCLEOTIDE SEQUENCE</scope>
    <source>
        <strain evidence="1">SCt-VLC</strain>
    </source>
</reference>
<name>A0A068RCU8_9GAMM</name>
<accession>A0A068RCU8</accession>